<dbReference type="InterPro" id="IPR004089">
    <property type="entry name" value="MCPsignal_dom"/>
</dbReference>
<dbReference type="SMART" id="SM00304">
    <property type="entry name" value="HAMP"/>
    <property type="match status" value="2"/>
</dbReference>
<dbReference type="Gene3D" id="3.30.450.20">
    <property type="entry name" value="PAS domain"/>
    <property type="match status" value="1"/>
</dbReference>
<dbReference type="OrthoDB" id="8456673at2"/>
<evidence type="ECO:0000256" key="3">
    <source>
        <dbReference type="PROSITE-ProRule" id="PRU00284"/>
    </source>
</evidence>
<evidence type="ECO:0000256" key="4">
    <source>
        <dbReference type="SAM" id="MobiDB-lite"/>
    </source>
</evidence>
<dbReference type="SMART" id="SM00283">
    <property type="entry name" value="MA"/>
    <property type="match status" value="1"/>
</dbReference>
<keyword evidence="3" id="KW-0807">Transducer</keyword>
<dbReference type="InterPro" id="IPR003660">
    <property type="entry name" value="HAMP_dom"/>
</dbReference>
<dbReference type="SUPFAM" id="SSF58104">
    <property type="entry name" value="Methyl-accepting chemotaxis protein (MCP) signaling domain"/>
    <property type="match status" value="1"/>
</dbReference>
<dbReference type="GO" id="GO:0005886">
    <property type="term" value="C:plasma membrane"/>
    <property type="evidence" value="ECO:0007669"/>
    <property type="project" value="TreeGrafter"/>
</dbReference>
<evidence type="ECO:0000256" key="2">
    <source>
        <dbReference type="ARBA" id="ARBA00029447"/>
    </source>
</evidence>
<dbReference type="EMBL" id="FUYX01000001">
    <property type="protein sequence ID" value="SKB36034.1"/>
    <property type="molecule type" value="Genomic_DNA"/>
</dbReference>
<evidence type="ECO:0000259" key="5">
    <source>
        <dbReference type="PROSITE" id="PS50111"/>
    </source>
</evidence>
<keyword evidence="1" id="KW-0488">Methylation</keyword>
<feature type="compositionally biased region" description="Low complexity" evidence="4">
    <location>
        <begin position="568"/>
        <end position="579"/>
    </location>
</feature>
<feature type="region of interest" description="Disordered" evidence="4">
    <location>
        <begin position="568"/>
        <end position="591"/>
    </location>
</feature>
<gene>
    <name evidence="7" type="ORF">SAMN05660750_00323</name>
</gene>
<dbReference type="RefSeq" id="WP_079591020.1">
    <property type="nucleotide sequence ID" value="NZ_FUYX01000001.1"/>
</dbReference>
<dbReference type="CDD" id="cd11386">
    <property type="entry name" value="MCP_signal"/>
    <property type="match status" value="1"/>
</dbReference>
<dbReference type="GO" id="GO:0007165">
    <property type="term" value="P:signal transduction"/>
    <property type="evidence" value="ECO:0007669"/>
    <property type="project" value="UniProtKB-KW"/>
</dbReference>
<dbReference type="Pfam" id="PF00015">
    <property type="entry name" value="MCPsignal"/>
    <property type="match status" value="1"/>
</dbReference>
<dbReference type="PANTHER" id="PTHR43531:SF14">
    <property type="entry name" value="METHYL-ACCEPTING CHEMOTAXIS PROTEIN I-RELATED"/>
    <property type="match status" value="1"/>
</dbReference>
<evidence type="ECO:0000259" key="6">
    <source>
        <dbReference type="PROSITE" id="PS50885"/>
    </source>
</evidence>
<dbReference type="AlphaFoldDB" id="A0A1T5AM07"/>
<dbReference type="Proteomes" id="UP000190130">
    <property type="component" value="Unassembled WGS sequence"/>
</dbReference>
<proteinExistence type="inferred from homology"/>
<dbReference type="PROSITE" id="PS50885">
    <property type="entry name" value="HAMP"/>
    <property type="match status" value="2"/>
</dbReference>
<dbReference type="GO" id="GO:0006935">
    <property type="term" value="P:chemotaxis"/>
    <property type="evidence" value="ECO:0007669"/>
    <property type="project" value="TreeGrafter"/>
</dbReference>
<feature type="domain" description="HAMP" evidence="6">
    <location>
        <begin position="58"/>
        <end position="110"/>
    </location>
</feature>
<dbReference type="PROSITE" id="PS50111">
    <property type="entry name" value="CHEMOTAXIS_TRANSDUC_2"/>
    <property type="match status" value="1"/>
</dbReference>
<dbReference type="GO" id="GO:0004888">
    <property type="term" value="F:transmembrane signaling receptor activity"/>
    <property type="evidence" value="ECO:0007669"/>
    <property type="project" value="TreeGrafter"/>
</dbReference>
<dbReference type="InterPro" id="IPR051310">
    <property type="entry name" value="MCP_chemotaxis"/>
</dbReference>
<evidence type="ECO:0000256" key="1">
    <source>
        <dbReference type="ARBA" id="ARBA00022481"/>
    </source>
</evidence>
<evidence type="ECO:0000313" key="8">
    <source>
        <dbReference type="Proteomes" id="UP000190130"/>
    </source>
</evidence>
<accession>A0A1T5AM07</accession>
<feature type="domain" description="HAMP" evidence="6">
    <location>
        <begin position="261"/>
        <end position="313"/>
    </location>
</feature>
<dbReference type="PANTHER" id="PTHR43531">
    <property type="entry name" value="PROTEIN ICFG"/>
    <property type="match status" value="1"/>
</dbReference>
<comment type="similarity">
    <text evidence="2">Belongs to the methyl-accepting chemotaxis (MCP) protein family.</text>
</comment>
<reference evidence="7 8" key="1">
    <citation type="submission" date="2017-02" db="EMBL/GenBank/DDBJ databases">
        <authorList>
            <person name="Peterson S.W."/>
        </authorList>
    </citation>
    <scope>NUCLEOTIDE SEQUENCE [LARGE SCALE GENOMIC DNA]</scope>
    <source>
        <strain evidence="7 8">DSM 9653</strain>
    </source>
</reference>
<protein>
    <submittedName>
        <fullName evidence="7">Methyl-accepting chemotaxis protein</fullName>
    </submittedName>
</protein>
<evidence type="ECO:0000313" key="7">
    <source>
        <dbReference type="EMBL" id="SKB36034.1"/>
    </source>
</evidence>
<sequence>MGSALGPFSRLSVSQPLTAAGSAALAGGLAYYTATAGSPAMGALAVSAVALLGGLAAWGANRSVAHLSHAASRLAEGADLVLPEAGGSHEAAALSRALAALQDQAGEAVRLRSALDHGRANVMICDPQGRVIYASKGLLRFFAEAQEDFRTAFPGCSAKDMLGRVMERVRAEPRLETGPSVRLTLGRRIVCLTLTAIEAADGRSLGTAVDWHELTDELAVAKEASQLIEAAIEGDFSGRIAPRGKSETVARIAEGVNRISSQLDEAFAEIDAVVEALAEGDLTCRMEGRHPGRLGRLQQELNQALALLAERIELIRATAGSVCHAAIDVNTVANDLAARTGKVASELGEASGTAEAIAASVGRSHERSREASELAGSTMGVAQEGQNVVLKAVGAIERIESSSLRISEIVGVIDEIAFQTNLLALNAAVEAARAGDAGKGFAVVASEVRSLAQRSAQAAKDIKGLIATSNGQVAEGVGLVRETGETLGRIVAAVSRVSATVAEISAVSAEQANGMGGMSRSVAQVDKGIRQNAELAGRGVAAAGELAGQVAALSEIVETFRPAAAPLRAEPPRASRAMPAPAPAPAQPRASFQAQARRVAAGARMGG</sequence>
<name>A0A1T5AM07_9HYPH</name>
<dbReference type="Gene3D" id="1.10.287.950">
    <property type="entry name" value="Methyl-accepting chemotaxis protein"/>
    <property type="match status" value="1"/>
</dbReference>
<organism evidence="7 8">
    <name type="scientific">Bosea thiooxidans</name>
    <dbReference type="NCBI Taxonomy" id="53254"/>
    <lineage>
        <taxon>Bacteria</taxon>
        <taxon>Pseudomonadati</taxon>
        <taxon>Pseudomonadota</taxon>
        <taxon>Alphaproteobacteria</taxon>
        <taxon>Hyphomicrobiales</taxon>
        <taxon>Boseaceae</taxon>
        <taxon>Bosea</taxon>
    </lineage>
</organism>
<feature type="domain" description="Methyl-accepting transducer" evidence="5">
    <location>
        <begin position="318"/>
        <end position="547"/>
    </location>
</feature>